<keyword evidence="2" id="KW-0862">Zinc</keyword>
<dbReference type="InterPro" id="IPR036864">
    <property type="entry name" value="Zn2-C6_fun-type_DNA-bd_sf"/>
</dbReference>
<dbReference type="Gene3D" id="4.10.240.10">
    <property type="entry name" value="Zn(2)-C6 fungal-type DNA-binding domain"/>
    <property type="match status" value="1"/>
</dbReference>
<evidence type="ECO:0000313" key="9">
    <source>
        <dbReference type="EMBL" id="EPS31929.1"/>
    </source>
</evidence>
<dbReference type="HOGENOM" id="CLU_007091_2_0_1"/>
<evidence type="ECO:0000256" key="1">
    <source>
        <dbReference type="ARBA" id="ARBA00022723"/>
    </source>
</evidence>
<evidence type="ECO:0000313" key="10">
    <source>
        <dbReference type="Proteomes" id="UP000019376"/>
    </source>
</evidence>
<keyword evidence="5" id="KW-0804">Transcription</keyword>
<dbReference type="PhylomeDB" id="S7ZNK3"/>
<dbReference type="SMART" id="SM00906">
    <property type="entry name" value="Fungal_trans"/>
    <property type="match status" value="1"/>
</dbReference>
<evidence type="ECO:0000256" key="7">
    <source>
        <dbReference type="SAM" id="MobiDB-lite"/>
    </source>
</evidence>
<dbReference type="EMBL" id="KB644414">
    <property type="protein sequence ID" value="EPS31929.1"/>
    <property type="molecule type" value="Genomic_DNA"/>
</dbReference>
<keyword evidence="1" id="KW-0479">Metal-binding</keyword>
<keyword evidence="4" id="KW-0238">DNA-binding</keyword>
<name>S7ZNK3_PENO1</name>
<evidence type="ECO:0000259" key="8">
    <source>
        <dbReference type="PROSITE" id="PS50048"/>
    </source>
</evidence>
<dbReference type="InterPro" id="IPR001138">
    <property type="entry name" value="Zn2Cys6_DnaBD"/>
</dbReference>
<dbReference type="SMART" id="SM00066">
    <property type="entry name" value="GAL4"/>
    <property type="match status" value="1"/>
</dbReference>
<dbReference type="PROSITE" id="PS00463">
    <property type="entry name" value="ZN2_CY6_FUNGAL_1"/>
    <property type="match status" value="1"/>
</dbReference>
<dbReference type="PANTHER" id="PTHR31944:SF131">
    <property type="entry name" value="HEME-RESPONSIVE ZINC FINGER TRANSCRIPTION FACTOR HAP1"/>
    <property type="match status" value="1"/>
</dbReference>
<evidence type="ECO:0000256" key="4">
    <source>
        <dbReference type="ARBA" id="ARBA00023125"/>
    </source>
</evidence>
<organism evidence="9 10">
    <name type="scientific">Penicillium oxalicum (strain 114-2 / CGMCC 5302)</name>
    <name type="common">Penicillium decumbens</name>
    <dbReference type="NCBI Taxonomy" id="933388"/>
    <lineage>
        <taxon>Eukaryota</taxon>
        <taxon>Fungi</taxon>
        <taxon>Dikarya</taxon>
        <taxon>Ascomycota</taxon>
        <taxon>Pezizomycotina</taxon>
        <taxon>Eurotiomycetes</taxon>
        <taxon>Eurotiomycetidae</taxon>
        <taxon>Eurotiales</taxon>
        <taxon>Aspergillaceae</taxon>
        <taxon>Penicillium</taxon>
    </lineage>
</organism>
<dbReference type="GO" id="GO:0001228">
    <property type="term" value="F:DNA-binding transcription activator activity, RNA polymerase II-specific"/>
    <property type="evidence" value="ECO:0007669"/>
    <property type="project" value="TreeGrafter"/>
</dbReference>
<dbReference type="CDD" id="cd00067">
    <property type="entry name" value="GAL4"/>
    <property type="match status" value="1"/>
</dbReference>
<dbReference type="PANTHER" id="PTHR31944">
    <property type="entry name" value="HEME-RESPONSIVE ZINC FINGER TRANSCRIPTION FACTOR HAP1"/>
    <property type="match status" value="1"/>
</dbReference>
<feature type="domain" description="Zn(2)-C6 fungal-type" evidence="8">
    <location>
        <begin position="31"/>
        <end position="62"/>
    </location>
</feature>
<keyword evidence="10" id="KW-1185">Reference proteome</keyword>
<dbReference type="InterPro" id="IPR051430">
    <property type="entry name" value="Fungal_TF_Env_Response"/>
</dbReference>
<dbReference type="AlphaFoldDB" id="S7ZNK3"/>
<gene>
    <name evidence="9" type="ORF">PDE_06888</name>
</gene>
<dbReference type="STRING" id="933388.S7ZNK3"/>
<keyword evidence="6" id="KW-0539">Nucleus</keyword>
<evidence type="ECO:0000256" key="3">
    <source>
        <dbReference type="ARBA" id="ARBA00023015"/>
    </source>
</evidence>
<feature type="region of interest" description="Disordered" evidence="7">
    <location>
        <begin position="1"/>
        <end position="27"/>
    </location>
</feature>
<sequence length="816" mass="91639">MDDHRDYDATSHDEAPVREKVVQRRRRPPLSCSECRRRKLKCDRSLPCGQCIRSKTAESCTFVGSQPGDLLKTSRRISPSNAHHQRPHGQVDQQTGAGSMFVFDSRLNAKSTPDRVSKNSQKEDLHELRQRLRSLERAMAKSVPAIQTPETTAHDTLSETTTSQTGPGAMYLEDRIRFLPDSNFRGKKGKTRYFGRSNWCTTASFFQDIGTFMRQKHNNESYRDYHSMKKYKHEIWTRESQEHQRAFRERAFEIEEMVPSRAIADQLVQLYLDSFETTYRVLHVPSFLKQYADYWANPQKPDIAFVAQLLAIMAAGTRFLPTSSSSGQPNAYQHSASKWIMAIQSYISCTSISPHINFKMVQTQTLLLLAQLANATDSELAWISSGALVRSAMTLGLHRDPGRFRKATAPFWSELRRRLWTTIVELDLKIALDRGMTPSIDLDECDCNLPSDIDDADIVEDMKHEPSPTNSTRRTQNIYQCLLSKSLDLRWRVVKKVNALRFSLSYDEALQINEELSRFLKTGSDCLNDHVLSSDASSSVRHQFAQSLHQFTIQKFVLALHRPFSLSVARLPKCSYSRKICLETSLEILSQMQLPAPGEIIVHPHIKQLASGMFCDDVFHAAITVCVELSLQAQEMGQSSGSRIDNINPSVLLSMVQSQQSVMLQAIERTLDDFGRTILCGSGRGSKPFFFFSMILASAKSRIKGEDPMTELDAVSKRAVQIGRGIISGLSYEEALACAMRPPTQDGFPQSPDPPIAPFGTTPISASLLDFDFPSLLSTDFGGDLATLDLNGWFDGVESGGSDAWNGAMFADLPQL</sequence>
<proteinExistence type="predicted"/>
<dbReference type="GO" id="GO:0005634">
    <property type="term" value="C:nucleus"/>
    <property type="evidence" value="ECO:0007669"/>
    <property type="project" value="TreeGrafter"/>
</dbReference>
<accession>S7ZNK3</accession>
<dbReference type="GO" id="GO:0000978">
    <property type="term" value="F:RNA polymerase II cis-regulatory region sequence-specific DNA binding"/>
    <property type="evidence" value="ECO:0007669"/>
    <property type="project" value="TreeGrafter"/>
</dbReference>
<dbReference type="eggNOG" id="ENOG502SH73">
    <property type="taxonomic scope" value="Eukaryota"/>
</dbReference>
<evidence type="ECO:0000256" key="6">
    <source>
        <dbReference type="ARBA" id="ARBA00023242"/>
    </source>
</evidence>
<keyword evidence="3" id="KW-0805">Transcription regulation</keyword>
<evidence type="ECO:0000256" key="2">
    <source>
        <dbReference type="ARBA" id="ARBA00022833"/>
    </source>
</evidence>
<dbReference type="CDD" id="cd12148">
    <property type="entry name" value="fungal_TF_MHR"/>
    <property type="match status" value="1"/>
</dbReference>
<dbReference type="InterPro" id="IPR007219">
    <property type="entry name" value="XnlR_reg_dom"/>
</dbReference>
<reference evidence="9 10" key="1">
    <citation type="journal article" date="2013" name="PLoS ONE">
        <title>Genomic and secretomic analyses reveal unique features of the lignocellulolytic enzyme system of Penicillium decumbens.</title>
        <authorList>
            <person name="Liu G."/>
            <person name="Zhang L."/>
            <person name="Wei X."/>
            <person name="Zou G."/>
            <person name="Qin Y."/>
            <person name="Ma L."/>
            <person name="Li J."/>
            <person name="Zheng H."/>
            <person name="Wang S."/>
            <person name="Wang C."/>
            <person name="Xun L."/>
            <person name="Zhao G.-P."/>
            <person name="Zhou Z."/>
            <person name="Qu Y."/>
        </authorList>
    </citation>
    <scope>NUCLEOTIDE SEQUENCE [LARGE SCALE GENOMIC DNA]</scope>
    <source>
        <strain evidence="10">114-2 / CGMCC 5302</strain>
    </source>
</reference>
<dbReference type="OrthoDB" id="4337792at2759"/>
<dbReference type="Pfam" id="PF04082">
    <property type="entry name" value="Fungal_trans"/>
    <property type="match status" value="1"/>
</dbReference>
<dbReference type="GO" id="GO:0008270">
    <property type="term" value="F:zinc ion binding"/>
    <property type="evidence" value="ECO:0007669"/>
    <property type="project" value="InterPro"/>
</dbReference>
<dbReference type="SUPFAM" id="SSF57701">
    <property type="entry name" value="Zn2/Cys6 DNA-binding domain"/>
    <property type="match status" value="1"/>
</dbReference>
<dbReference type="Pfam" id="PF00172">
    <property type="entry name" value="Zn_clus"/>
    <property type="match status" value="1"/>
</dbReference>
<dbReference type="Proteomes" id="UP000019376">
    <property type="component" value="Unassembled WGS sequence"/>
</dbReference>
<dbReference type="GO" id="GO:0006351">
    <property type="term" value="P:DNA-templated transcription"/>
    <property type="evidence" value="ECO:0007669"/>
    <property type="project" value="InterPro"/>
</dbReference>
<protein>
    <recommendedName>
        <fullName evidence="8">Zn(2)-C6 fungal-type domain-containing protein</fullName>
    </recommendedName>
</protein>
<feature type="compositionally biased region" description="Basic and acidic residues" evidence="7">
    <location>
        <begin position="1"/>
        <end position="22"/>
    </location>
</feature>
<evidence type="ECO:0000256" key="5">
    <source>
        <dbReference type="ARBA" id="ARBA00023163"/>
    </source>
</evidence>
<dbReference type="PROSITE" id="PS50048">
    <property type="entry name" value="ZN2_CY6_FUNGAL_2"/>
    <property type="match status" value="1"/>
</dbReference>